<evidence type="ECO:0008006" key="3">
    <source>
        <dbReference type="Google" id="ProtNLM"/>
    </source>
</evidence>
<reference evidence="1" key="1">
    <citation type="submission" date="2022-09" db="EMBL/GenBank/DDBJ databases">
        <title>The complete genome of Acidovorax sp. 5MLIR.</title>
        <authorList>
            <person name="Liu L."/>
            <person name="Yue J."/>
            <person name="Yang F."/>
            <person name="Yuan J."/>
            <person name="Li L."/>
        </authorList>
    </citation>
    <scope>NUCLEOTIDE SEQUENCE</scope>
    <source>
        <strain evidence="1">5MLIR</strain>
        <plasmid evidence="1">unnamed2</plasmid>
    </source>
</reference>
<sequence>MSDERSFSEKTKADDKSIGFDFQYYYFLYRILNLKTGQTVGLEVKDDVHSELDADFNILFQIKHTVRKNAEGGAIALTELDSDLWKTMRNWAEIIVDKAEGRMGLPQQLDYVRRTEFHLVTNKSLSTKNEFIAKVAEFQDGVCDLKAIQKHLKYLEEKTEDGTIKGYIRTVGKLEKMVLDAFLRNLKFELEVDDIIQRCKQALREKIISEEKIDFVFERLDSNIKSENFIAIKNGESIVISFEQFSMKYRRLFDSGRSKQLQYYQFSPELPEDIFAQRFIRRLVEIEDISPGDEEDAVEYTRHKLRLTTLLGRWVQAGDLVQDEVMALHEDVVLRWRNNFRGAFRKCNNPAAVIDAATAILKTLRSEKFQLNADQLPTELSNGELYHLSDVGRIGWHQDWVKND</sequence>
<organism evidence="1 2">
    <name type="scientific">Comamonas endophytica</name>
    <dbReference type="NCBI Taxonomy" id="2949090"/>
    <lineage>
        <taxon>Bacteria</taxon>
        <taxon>Pseudomonadati</taxon>
        <taxon>Pseudomonadota</taxon>
        <taxon>Betaproteobacteria</taxon>
        <taxon>Burkholderiales</taxon>
        <taxon>Comamonadaceae</taxon>
        <taxon>Comamonas</taxon>
    </lineage>
</organism>
<dbReference type="EMBL" id="CP106883">
    <property type="protein sequence ID" value="UYG54053.1"/>
    <property type="molecule type" value="Genomic_DNA"/>
</dbReference>
<keyword evidence="1" id="KW-0614">Plasmid</keyword>
<accession>A0ABY6GGT5</accession>
<evidence type="ECO:0000313" key="1">
    <source>
        <dbReference type="EMBL" id="UYG54053.1"/>
    </source>
</evidence>
<protein>
    <recommendedName>
        <fullName evidence="3">CD-NTase associated protein 4-like DNA endonuclease domain-containing protein</fullName>
    </recommendedName>
</protein>
<name>A0ABY6GGT5_9BURK</name>
<dbReference type="RefSeq" id="WP_231045094.1">
    <property type="nucleotide sequence ID" value="NZ_CP106883.1"/>
</dbReference>
<geneLocation type="plasmid" evidence="1 2">
    <name>unnamed2</name>
</geneLocation>
<proteinExistence type="predicted"/>
<keyword evidence="2" id="KW-1185">Reference proteome</keyword>
<evidence type="ECO:0000313" key="2">
    <source>
        <dbReference type="Proteomes" id="UP001162800"/>
    </source>
</evidence>
<dbReference type="Proteomes" id="UP001162800">
    <property type="component" value="Plasmid unnamed2"/>
</dbReference>
<gene>
    <name evidence="1" type="ORF">M9799_20225</name>
</gene>